<evidence type="ECO:0000313" key="3">
    <source>
        <dbReference type="Proteomes" id="UP000601435"/>
    </source>
</evidence>
<dbReference type="Proteomes" id="UP000601435">
    <property type="component" value="Unassembled WGS sequence"/>
</dbReference>
<gene>
    <name evidence="2" type="ORF">SNEC2469_LOCUS22953</name>
</gene>
<dbReference type="EMBL" id="CAJNJA010042335">
    <property type="protein sequence ID" value="CAE7782966.1"/>
    <property type="molecule type" value="Genomic_DNA"/>
</dbReference>
<keyword evidence="1" id="KW-0812">Transmembrane</keyword>
<dbReference type="AlphaFoldDB" id="A0A812YHR8"/>
<reference evidence="2" key="1">
    <citation type="submission" date="2021-02" db="EMBL/GenBank/DDBJ databases">
        <authorList>
            <person name="Dougan E. K."/>
            <person name="Rhodes N."/>
            <person name="Thang M."/>
            <person name="Chan C."/>
        </authorList>
    </citation>
    <scope>NUCLEOTIDE SEQUENCE</scope>
</reference>
<name>A0A812YHR8_9DINO</name>
<keyword evidence="1" id="KW-1133">Transmembrane helix</keyword>
<accession>A0A812YHR8</accession>
<feature type="transmembrane region" description="Helical" evidence="1">
    <location>
        <begin position="87"/>
        <end position="105"/>
    </location>
</feature>
<keyword evidence="3" id="KW-1185">Reference proteome</keyword>
<evidence type="ECO:0000313" key="2">
    <source>
        <dbReference type="EMBL" id="CAE7782966.1"/>
    </source>
</evidence>
<feature type="transmembrane region" description="Helical" evidence="1">
    <location>
        <begin position="50"/>
        <end position="67"/>
    </location>
</feature>
<proteinExistence type="predicted"/>
<protein>
    <submittedName>
        <fullName evidence="2">Uncharacterized protein</fullName>
    </submittedName>
</protein>
<feature type="transmembrane region" description="Helical" evidence="1">
    <location>
        <begin position="25"/>
        <end position="43"/>
    </location>
</feature>
<sequence length="106" mass="12200">MPIFGPWDSVELWVRWRPYNIQAELLWRGTFATFFLAFFLAAANPKVCNSIVAFFAWHGICHSISMFVDNRILPADGNDNLEHLLEISVFMVLGLTNCFVGTKVWF</sequence>
<keyword evidence="1" id="KW-0472">Membrane</keyword>
<evidence type="ECO:0000256" key="1">
    <source>
        <dbReference type="SAM" id="Phobius"/>
    </source>
</evidence>
<comment type="caution">
    <text evidence="2">The sequence shown here is derived from an EMBL/GenBank/DDBJ whole genome shotgun (WGS) entry which is preliminary data.</text>
</comment>
<organism evidence="2 3">
    <name type="scientific">Symbiodinium necroappetens</name>
    <dbReference type="NCBI Taxonomy" id="1628268"/>
    <lineage>
        <taxon>Eukaryota</taxon>
        <taxon>Sar</taxon>
        <taxon>Alveolata</taxon>
        <taxon>Dinophyceae</taxon>
        <taxon>Suessiales</taxon>
        <taxon>Symbiodiniaceae</taxon>
        <taxon>Symbiodinium</taxon>
    </lineage>
</organism>
<dbReference type="OrthoDB" id="425793at2759"/>